<evidence type="ECO:0000313" key="1">
    <source>
        <dbReference type="EMBL" id="SHJ34453.1"/>
    </source>
</evidence>
<dbReference type="RefSeq" id="WP_110941028.1">
    <property type="nucleotide sequence ID" value="NZ_FQZV01000021.1"/>
</dbReference>
<dbReference type="Pfam" id="PF12788">
    <property type="entry name" value="YmaF"/>
    <property type="match status" value="1"/>
</dbReference>
<evidence type="ECO:0000313" key="2">
    <source>
        <dbReference type="Proteomes" id="UP000184536"/>
    </source>
</evidence>
<proteinExistence type="predicted"/>
<dbReference type="InterPro" id="IPR024307">
    <property type="entry name" value="YmaF"/>
</dbReference>
<sequence length="87" mass="10059">MYNPIEGCQFSHIHEYRGTTTVDDQHTHNYYGYTGGAIPSAGSHVHYYQGRTTVDDRHSHEYGGYTGPFYIYSSKLVIFVSYRRKKS</sequence>
<organism evidence="1 2">
    <name type="scientific">Geosporobacter subterraneus DSM 17957</name>
    <dbReference type="NCBI Taxonomy" id="1121919"/>
    <lineage>
        <taxon>Bacteria</taxon>
        <taxon>Bacillati</taxon>
        <taxon>Bacillota</taxon>
        <taxon>Clostridia</taxon>
        <taxon>Peptostreptococcales</taxon>
        <taxon>Thermotaleaceae</taxon>
        <taxon>Geosporobacter</taxon>
    </lineage>
</organism>
<protein>
    <submittedName>
        <fullName evidence="1">YmaF family protein</fullName>
    </submittedName>
</protein>
<reference evidence="2" key="1">
    <citation type="submission" date="2016-11" db="EMBL/GenBank/DDBJ databases">
        <authorList>
            <person name="Varghese N."/>
            <person name="Submissions S."/>
        </authorList>
    </citation>
    <scope>NUCLEOTIDE SEQUENCE [LARGE SCALE GENOMIC DNA]</scope>
    <source>
        <strain evidence="2">DSM 17957</strain>
    </source>
</reference>
<dbReference type="AlphaFoldDB" id="A0A1M6IJ82"/>
<dbReference type="Proteomes" id="UP000184536">
    <property type="component" value="Unassembled WGS sequence"/>
</dbReference>
<gene>
    <name evidence="1" type="ORF">SAMN02745975_01881</name>
</gene>
<name>A0A1M6IJ82_9FIRM</name>
<keyword evidence="2" id="KW-1185">Reference proteome</keyword>
<dbReference type="OrthoDB" id="2967209at2"/>
<dbReference type="STRING" id="1121919.SAMN02745975_01881"/>
<dbReference type="EMBL" id="FQZV01000021">
    <property type="protein sequence ID" value="SHJ34453.1"/>
    <property type="molecule type" value="Genomic_DNA"/>
</dbReference>
<accession>A0A1M6IJ82</accession>